<dbReference type="CDD" id="cd00303">
    <property type="entry name" value="retropepsin_like"/>
    <property type="match status" value="1"/>
</dbReference>
<evidence type="ECO:0000313" key="2">
    <source>
        <dbReference type="Proteomes" id="UP000326396"/>
    </source>
</evidence>
<dbReference type="Gene3D" id="2.40.70.10">
    <property type="entry name" value="Acid Proteases"/>
    <property type="match status" value="1"/>
</dbReference>
<dbReference type="InterPro" id="IPR021109">
    <property type="entry name" value="Peptidase_aspartic_dom_sf"/>
</dbReference>
<protein>
    <recommendedName>
        <fullName evidence="3">Peptidase A2 domain-containing protein</fullName>
    </recommendedName>
</protein>
<comment type="caution">
    <text evidence="1">The sequence shown here is derived from an EMBL/GenBank/DDBJ whole genome shotgun (WGS) entry which is preliminary data.</text>
</comment>
<keyword evidence="2" id="KW-1185">Reference proteome</keyword>
<proteinExistence type="predicted"/>
<gene>
    <name evidence="1" type="ORF">E3N88_12285</name>
</gene>
<dbReference type="Proteomes" id="UP000326396">
    <property type="component" value="Linkage Group LG14"/>
</dbReference>
<dbReference type="AlphaFoldDB" id="A0A5N6P7M5"/>
<evidence type="ECO:0000313" key="1">
    <source>
        <dbReference type="EMBL" id="KAD5960813.1"/>
    </source>
</evidence>
<evidence type="ECO:0008006" key="3">
    <source>
        <dbReference type="Google" id="ProtNLM"/>
    </source>
</evidence>
<reference evidence="1 2" key="1">
    <citation type="submission" date="2019-05" db="EMBL/GenBank/DDBJ databases">
        <title>Mikania micrantha, genome provides insights into the molecular mechanism of rapid growth.</title>
        <authorList>
            <person name="Liu B."/>
        </authorList>
    </citation>
    <scope>NUCLEOTIDE SEQUENCE [LARGE SCALE GENOMIC DNA]</scope>
    <source>
        <strain evidence="1">NLD-2019</strain>
        <tissue evidence="1">Leaf</tissue>
    </source>
</reference>
<name>A0A5N6P7M5_9ASTR</name>
<dbReference type="EMBL" id="SZYD01000006">
    <property type="protein sequence ID" value="KAD5960813.1"/>
    <property type="molecule type" value="Genomic_DNA"/>
</dbReference>
<dbReference type="OrthoDB" id="1934862at2759"/>
<sequence>MLDANFSGGGTESPGDDTLGTCLALEFECTLSIHGGAATMKLEGVLRGIPVIMLVDSGASHNFIPHKLVAALGLPSTPFGGIKIKLGDGHFVFVNQRCLAISIKIGSCTFSLDALVLDTGTLDFILGMEWLRSLGEVVHDWNHSWMRFTFKGNPVQLQGFGEGQNTPVALHQWLSCAEVVPLDSKRVPSPLEASLIPITSLEQDELT</sequence>
<organism evidence="1 2">
    <name type="scientific">Mikania micrantha</name>
    <name type="common">bitter vine</name>
    <dbReference type="NCBI Taxonomy" id="192012"/>
    <lineage>
        <taxon>Eukaryota</taxon>
        <taxon>Viridiplantae</taxon>
        <taxon>Streptophyta</taxon>
        <taxon>Embryophyta</taxon>
        <taxon>Tracheophyta</taxon>
        <taxon>Spermatophyta</taxon>
        <taxon>Magnoliopsida</taxon>
        <taxon>eudicotyledons</taxon>
        <taxon>Gunneridae</taxon>
        <taxon>Pentapetalae</taxon>
        <taxon>asterids</taxon>
        <taxon>campanulids</taxon>
        <taxon>Asterales</taxon>
        <taxon>Asteraceae</taxon>
        <taxon>Asteroideae</taxon>
        <taxon>Heliantheae alliance</taxon>
        <taxon>Eupatorieae</taxon>
        <taxon>Mikania</taxon>
    </lineage>
</organism>
<accession>A0A5N6P7M5</accession>
<dbReference type="Pfam" id="PF08284">
    <property type="entry name" value="RVP_2"/>
    <property type="match status" value="1"/>
</dbReference>
<dbReference type="SUPFAM" id="SSF50630">
    <property type="entry name" value="Acid proteases"/>
    <property type="match status" value="1"/>
</dbReference>